<dbReference type="SUPFAM" id="SSF53474">
    <property type="entry name" value="alpha/beta-Hydrolases"/>
    <property type="match status" value="1"/>
</dbReference>
<reference evidence="5" key="1">
    <citation type="submission" date="2021-06" db="EMBL/GenBank/DDBJ databases">
        <authorList>
            <person name="Kallberg Y."/>
            <person name="Tangrot J."/>
            <person name="Rosling A."/>
        </authorList>
    </citation>
    <scope>NUCLEOTIDE SEQUENCE</scope>
    <source>
        <strain evidence="5">MT106</strain>
    </source>
</reference>
<dbReference type="InterPro" id="IPR029058">
    <property type="entry name" value="AB_hydrolase_fold"/>
</dbReference>
<proteinExistence type="inferred from homology"/>
<organism evidence="5 6">
    <name type="scientific">Ambispora gerdemannii</name>
    <dbReference type="NCBI Taxonomy" id="144530"/>
    <lineage>
        <taxon>Eukaryota</taxon>
        <taxon>Fungi</taxon>
        <taxon>Fungi incertae sedis</taxon>
        <taxon>Mucoromycota</taxon>
        <taxon>Glomeromycotina</taxon>
        <taxon>Glomeromycetes</taxon>
        <taxon>Archaeosporales</taxon>
        <taxon>Ambisporaceae</taxon>
        <taxon>Ambispora</taxon>
    </lineage>
</organism>
<evidence type="ECO:0000256" key="2">
    <source>
        <dbReference type="SAM" id="MobiDB-lite"/>
    </source>
</evidence>
<protein>
    <submittedName>
        <fullName evidence="5">12156_t:CDS:1</fullName>
    </submittedName>
</protein>
<dbReference type="Pfam" id="PF05057">
    <property type="entry name" value="DUF676"/>
    <property type="match status" value="1"/>
</dbReference>
<evidence type="ECO:0000259" key="4">
    <source>
        <dbReference type="Pfam" id="PF05057"/>
    </source>
</evidence>
<gene>
    <name evidence="5" type="ORF">AGERDE_LOCUS3134</name>
</gene>
<comment type="similarity">
    <text evidence="1">Belongs to the putative lipase ROG1 family.</text>
</comment>
<feature type="region of interest" description="Disordered" evidence="2">
    <location>
        <begin position="337"/>
        <end position="359"/>
    </location>
</feature>
<keyword evidence="3" id="KW-0812">Transmembrane</keyword>
<feature type="domain" description="DUF676" evidence="4">
    <location>
        <begin position="8"/>
        <end position="205"/>
    </location>
</feature>
<dbReference type="Proteomes" id="UP000789831">
    <property type="component" value="Unassembled WGS sequence"/>
</dbReference>
<dbReference type="PANTHER" id="PTHR12482">
    <property type="entry name" value="LIPASE ROG1-RELATED-RELATED"/>
    <property type="match status" value="1"/>
</dbReference>
<comment type="caution">
    <text evidence="5">The sequence shown here is derived from an EMBL/GenBank/DDBJ whole genome shotgun (WGS) entry which is preliminary data.</text>
</comment>
<dbReference type="AlphaFoldDB" id="A0A9N8W6S2"/>
<sequence>MIESENSTSTHLVVCVHGLWGNPGHLQYLVDQLINKYGNSISILNAKCNLSTYTYDGIDICGDRLVEEIHEKIKSLEDDGIKITKFSIIGYSLGGLFSRYAIGILYKQGIFNEIQPWIFTTFATPHLGTISKISKAIPKIISWASPRILSKTGEQLSWIDKYDGDASLLSVMSDPNRIFFKALELFKYKRIYANTLNDRTVPFWTAAISEVDPFEESDKLILSKNKKYDVIIDSVLLKEDHCKNTIFNMAKYLLVAVAAPILAPLWISFVGAIYVQALCSQRRVQKIIENRVVNNVVDDKNNNDGKEKPRDFSKIASSVERENIEAVTNFISKKPKLTSASSSSSKSESESSTTESYNPELYSSSDFPLVPLIDIQRESCNNLNKISFQKYMVHIDGYNAHAEIVVRNKFFKFLAGKKLIQHFVEESFVL</sequence>
<keyword evidence="6" id="KW-1185">Reference proteome</keyword>
<dbReference type="OrthoDB" id="273452at2759"/>
<evidence type="ECO:0000256" key="3">
    <source>
        <dbReference type="SAM" id="Phobius"/>
    </source>
</evidence>
<dbReference type="EMBL" id="CAJVPL010000286">
    <property type="protein sequence ID" value="CAG8478981.1"/>
    <property type="molecule type" value="Genomic_DNA"/>
</dbReference>
<evidence type="ECO:0000256" key="1">
    <source>
        <dbReference type="ARBA" id="ARBA00007920"/>
    </source>
</evidence>
<dbReference type="InterPro" id="IPR044294">
    <property type="entry name" value="Lipase-like"/>
</dbReference>
<dbReference type="GO" id="GO:0047372">
    <property type="term" value="F:monoacylglycerol lipase activity"/>
    <property type="evidence" value="ECO:0007669"/>
    <property type="project" value="TreeGrafter"/>
</dbReference>
<dbReference type="Gene3D" id="3.40.50.1820">
    <property type="entry name" value="alpha/beta hydrolase"/>
    <property type="match status" value="1"/>
</dbReference>
<dbReference type="InterPro" id="IPR007751">
    <property type="entry name" value="DUF676_lipase-like"/>
</dbReference>
<keyword evidence="3" id="KW-0472">Membrane</keyword>
<name>A0A9N8W6S2_9GLOM</name>
<accession>A0A9N8W6S2</accession>
<evidence type="ECO:0000313" key="6">
    <source>
        <dbReference type="Proteomes" id="UP000789831"/>
    </source>
</evidence>
<dbReference type="PANTHER" id="PTHR12482:SF65">
    <property type="entry name" value="ESTERASE, PUTATIVE (AFU_ORTHOLOGUE AFUA_3G12320)-RELATED"/>
    <property type="match status" value="1"/>
</dbReference>
<dbReference type="GO" id="GO:0005811">
    <property type="term" value="C:lipid droplet"/>
    <property type="evidence" value="ECO:0007669"/>
    <property type="project" value="TreeGrafter"/>
</dbReference>
<feature type="transmembrane region" description="Helical" evidence="3">
    <location>
        <begin position="252"/>
        <end position="275"/>
    </location>
</feature>
<evidence type="ECO:0000313" key="5">
    <source>
        <dbReference type="EMBL" id="CAG8478981.1"/>
    </source>
</evidence>
<keyword evidence="3" id="KW-1133">Transmembrane helix</keyword>
<feature type="compositionally biased region" description="Low complexity" evidence="2">
    <location>
        <begin position="337"/>
        <end position="356"/>
    </location>
</feature>
<dbReference type="GO" id="GO:0004622">
    <property type="term" value="F:phosphatidylcholine lysophospholipase activity"/>
    <property type="evidence" value="ECO:0007669"/>
    <property type="project" value="TreeGrafter"/>
</dbReference>